<comment type="cofactor">
    <cofactor evidence="8">
        <name>Zn(2+)</name>
        <dbReference type="ChEBI" id="CHEBI:29105"/>
    </cofactor>
    <text evidence="8">Binds 1 zinc ion per subunit.</text>
</comment>
<feature type="active site" evidence="7">
    <location>
        <position position="378"/>
    </location>
</feature>
<dbReference type="Gene3D" id="2.10.55.10">
    <property type="entry name" value="Leishmanolysin domain 3"/>
    <property type="match status" value="1"/>
</dbReference>
<keyword evidence="6 8" id="KW-0482">Metalloprotease</keyword>
<dbReference type="Pfam" id="PF01457">
    <property type="entry name" value="Peptidase_M8"/>
    <property type="match status" value="1"/>
</dbReference>
<evidence type="ECO:0000313" key="10">
    <source>
        <dbReference type="Proteomes" id="UP000001396"/>
    </source>
</evidence>
<dbReference type="GeneID" id="31361079"/>
<keyword evidence="3 8" id="KW-0479">Metal-binding</keyword>
<dbReference type="PANTHER" id="PTHR10942">
    <property type="entry name" value="LEISHMANOLYSIN-LIKE PEPTIDASE"/>
    <property type="match status" value="1"/>
</dbReference>
<dbReference type="OMA" id="WLMTITS"/>
<dbReference type="FunFam" id="3.90.132.10:FF:000001">
    <property type="entry name" value="leishmanolysin-like peptidase isoform X2"/>
    <property type="match status" value="1"/>
</dbReference>
<dbReference type="SUPFAM" id="SSF55486">
    <property type="entry name" value="Metalloproteases ('zincins'), catalytic domain"/>
    <property type="match status" value="1"/>
</dbReference>
<dbReference type="RefSeq" id="XP_020433721.1">
    <property type="nucleotide sequence ID" value="XM_020576472.1"/>
</dbReference>
<dbReference type="GO" id="GO:0006508">
    <property type="term" value="P:proteolysis"/>
    <property type="evidence" value="ECO:0007669"/>
    <property type="project" value="UniProtKB-KW"/>
</dbReference>
<keyword evidence="5 8" id="KW-0862">Zinc</keyword>
<dbReference type="GO" id="GO:0046872">
    <property type="term" value="F:metal ion binding"/>
    <property type="evidence" value="ECO:0007669"/>
    <property type="project" value="UniProtKB-KW"/>
</dbReference>
<evidence type="ECO:0000313" key="9">
    <source>
        <dbReference type="EMBL" id="EFA81604.1"/>
    </source>
</evidence>
<reference evidence="9 10" key="1">
    <citation type="journal article" date="2011" name="Genome Res.">
        <title>Phylogeny-wide analysis of social amoeba genomes highlights ancient origins for complex intercellular communication.</title>
        <authorList>
            <person name="Heidel A.J."/>
            <person name="Lawal H.M."/>
            <person name="Felder M."/>
            <person name="Schilde C."/>
            <person name="Helps N.R."/>
            <person name="Tunggal B."/>
            <person name="Rivero F."/>
            <person name="John U."/>
            <person name="Schleicher M."/>
            <person name="Eichinger L."/>
            <person name="Platzer M."/>
            <person name="Noegel A.A."/>
            <person name="Schaap P."/>
            <person name="Gloeckner G."/>
        </authorList>
    </citation>
    <scope>NUCLEOTIDE SEQUENCE [LARGE SCALE GENOMIC DNA]</scope>
    <source>
        <strain evidence="10">ATCC 26659 / Pp 5 / PN500</strain>
    </source>
</reference>
<feature type="binding site" evidence="8">
    <location>
        <position position="381"/>
    </location>
    <ligand>
        <name>Zn(2+)</name>
        <dbReference type="ChEBI" id="CHEBI:29105"/>
        <note>catalytic</note>
    </ligand>
</feature>
<dbReference type="EMBL" id="ADBJ01000025">
    <property type="protein sequence ID" value="EFA81604.1"/>
    <property type="molecule type" value="Genomic_DNA"/>
</dbReference>
<evidence type="ECO:0000256" key="2">
    <source>
        <dbReference type="ARBA" id="ARBA00022670"/>
    </source>
</evidence>
<dbReference type="Gene3D" id="3.10.170.20">
    <property type="match status" value="1"/>
</dbReference>
<dbReference type="GO" id="GO:0005737">
    <property type="term" value="C:cytoplasm"/>
    <property type="evidence" value="ECO:0007669"/>
    <property type="project" value="TreeGrafter"/>
</dbReference>
<organism evidence="9 10">
    <name type="scientific">Heterostelium pallidum (strain ATCC 26659 / Pp 5 / PN500)</name>
    <name type="common">Cellular slime mold</name>
    <name type="synonym">Polysphondylium pallidum</name>
    <dbReference type="NCBI Taxonomy" id="670386"/>
    <lineage>
        <taxon>Eukaryota</taxon>
        <taxon>Amoebozoa</taxon>
        <taxon>Evosea</taxon>
        <taxon>Eumycetozoa</taxon>
        <taxon>Dictyostelia</taxon>
        <taxon>Acytosteliales</taxon>
        <taxon>Acytosteliaceae</taxon>
        <taxon>Heterostelium</taxon>
    </lineage>
</organism>
<gene>
    <name evidence="9" type="primary">sigB</name>
    <name evidence="9" type="ORF">PPL_05595</name>
</gene>
<dbReference type="Gene3D" id="3.90.132.10">
    <property type="entry name" value="Leishmanolysin , domain 2"/>
    <property type="match status" value="1"/>
</dbReference>
<protein>
    <submittedName>
        <fullName evidence="9">Peptidase M8</fullName>
    </submittedName>
</protein>
<evidence type="ECO:0000256" key="4">
    <source>
        <dbReference type="ARBA" id="ARBA00022801"/>
    </source>
</evidence>
<keyword evidence="10" id="KW-1185">Reference proteome</keyword>
<dbReference type="InterPro" id="IPR001577">
    <property type="entry name" value="Peptidase_M8"/>
</dbReference>
<dbReference type="AlphaFoldDB" id="D3BAL7"/>
<evidence type="ECO:0000256" key="7">
    <source>
        <dbReference type="PIRSR" id="PIRSR601577-1"/>
    </source>
</evidence>
<evidence type="ECO:0000256" key="3">
    <source>
        <dbReference type="ARBA" id="ARBA00022723"/>
    </source>
</evidence>
<name>D3BAL7_HETP5</name>
<dbReference type="PANTHER" id="PTHR10942:SF0">
    <property type="entry name" value="LEISHMANOLYSIN-LIKE PEPTIDASE"/>
    <property type="match status" value="1"/>
</dbReference>
<evidence type="ECO:0000256" key="8">
    <source>
        <dbReference type="PIRSR" id="PIRSR601577-2"/>
    </source>
</evidence>
<dbReference type="MEROPS" id="M08.A06"/>
<dbReference type="GO" id="GO:0016020">
    <property type="term" value="C:membrane"/>
    <property type="evidence" value="ECO:0007669"/>
    <property type="project" value="InterPro"/>
</dbReference>
<dbReference type="FunCoup" id="D3BAL7">
    <property type="interactions" value="24"/>
</dbReference>
<evidence type="ECO:0000256" key="5">
    <source>
        <dbReference type="ARBA" id="ARBA00022833"/>
    </source>
</evidence>
<accession>D3BAL7</accession>
<proteinExistence type="inferred from homology"/>
<feature type="binding site" evidence="8">
    <location>
        <position position="377"/>
    </location>
    <ligand>
        <name>Zn(2+)</name>
        <dbReference type="ChEBI" id="CHEBI:29105"/>
        <note>catalytic</note>
    </ligand>
</feature>
<sequence length="714" mass="79574">MSIKKVRNKLELEELINTSNNITQEWMKPTMKSRVFKLKYMNIRVESREEKILTIFFTIFMVNAMSSESLVSKLAKESYSKLLSDVKAGKYESLMAQGNNIVAKDESERLKMQSSYDPSTRKGYDCQHDHIMESRMKKFKQSNNIRQISKLEDIDQSSSSSNHQSHSNLKLNSVGATGRLPIRISFNFTYLDANVDKYSCRYVGQKILTGQPNSGSTPPACDGTLSYCTYTCLSKDILSNDLINIITDTVIPTIQNTFQQMILVDRPNPDRLTFNSEVYDELNGECDYGVDIPLEYTTLEGSPTETDMIVWVTSRPTPSNSTIAYALSCNFPYFRATGTLGKPIAASINFNPQYYTQFLGVPDTSFAFNEYIRVGIHEMTHALGFSSNFYSSFTSPAAATVTKYGTTPAGNKYSYQTTGIISPNVVNFVKNHYYCPVIKYAELEDIGGSGTAGSHWEKRTAGEEYMIGFVSPIAPITNLTMNLLKDSGWYDIAGETVEKLIWGKNAGCDWLDNCYGDTWNYQGYFCTSGGASSCTATRMGKGNCLLYRYNVNLPSQYQHFTNPSIGGADAVADFCPYYMINRGPTDPESNIYCVDPANKPQADATISEQYGSDSRCFEYTSGNTSNTIKSGCWQQRCNGVNVDILVGSTWYQCTSDLQRIYVNSDLTIVCPNGYAECGGYPKPIDIINSSTKTSSQLFTTLCILSLVIALVNLI</sequence>
<keyword evidence="4" id="KW-0378">Hydrolase</keyword>
<comment type="similarity">
    <text evidence="1">Belongs to the peptidase M8 family.</text>
</comment>
<evidence type="ECO:0000256" key="6">
    <source>
        <dbReference type="ARBA" id="ARBA00023049"/>
    </source>
</evidence>
<keyword evidence="2" id="KW-0645">Protease</keyword>
<feature type="binding site" evidence="8">
    <location>
        <position position="455"/>
    </location>
    <ligand>
        <name>Zn(2+)</name>
        <dbReference type="ChEBI" id="CHEBI:29105"/>
        <note>catalytic</note>
    </ligand>
</feature>
<evidence type="ECO:0000256" key="1">
    <source>
        <dbReference type="ARBA" id="ARBA00005860"/>
    </source>
</evidence>
<dbReference type="Proteomes" id="UP000001396">
    <property type="component" value="Unassembled WGS sequence"/>
</dbReference>
<dbReference type="InParanoid" id="D3BAL7"/>
<dbReference type="STRING" id="670386.D3BAL7"/>
<comment type="caution">
    <text evidence="9">The sequence shown here is derived from an EMBL/GenBank/DDBJ whole genome shotgun (WGS) entry which is preliminary data.</text>
</comment>
<dbReference type="GO" id="GO:0004222">
    <property type="term" value="F:metalloendopeptidase activity"/>
    <property type="evidence" value="ECO:0007669"/>
    <property type="project" value="InterPro"/>
</dbReference>
<dbReference type="GO" id="GO:0007155">
    <property type="term" value="P:cell adhesion"/>
    <property type="evidence" value="ECO:0007669"/>
    <property type="project" value="InterPro"/>
</dbReference>